<dbReference type="KEGG" id="rme:Rmet_1772"/>
<dbReference type="Proteomes" id="UP000002429">
    <property type="component" value="Chromosome"/>
</dbReference>
<feature type="domain" description="N-acetyltransferase" evidence="3">
    <location>
        <begin position="27"/>
        <end position="185"/>
    </location>
</feature>
<evidence type="ECO:0000313" key="4">
    <source>
        <dbReference type="EMBL" id="ABF08651.1"/>
    </source>
</evidence>
<dbReference type="PANTHER" id="PTHR43072:SF23">
    <property type="entry name" value="UPF0039 PROTEIN C11D3.02C"/>
    <property type="match status" value="1"/>
</dbReference>
<dbReference type="STRING" id="266264.Rmet_1772"/>
<evidence type="ECO:0000256" key="2">
    <source>
        <dbReference type="ARBA" id="ARBA00023315"/>
    </source>
</evidence>
<dbReference type="SUPFAM" id="SSF55729">
    <property type="entry name" value="Acyl-CoA N-acyltransferases (Nat)"/>
    <property type="match status" value="1"/>
</dbReference>
<accession>Q1LMH5</accession>
<evidence type="ECO:0000313" key="5">
    <source>
        <dbReference type="Proteomes" id="UP000002429"/>
    </source>
</evidence>
<protein>
    <submittedName>
        <fullName evidence="4">GCN5-related N-acetyltransferase</fullName>
    </submittedName>
</protein>
<dbReference type="CDD" id="cd04301">
    <property type="entry name" value="NAT_SF"/>
    <property type="match status" value="1"/>
</dbReference>
<name>Q1LMH5_CUPMC</name>
<proteinExistence type="predicted"/>
<dbReference type="GO" id="GO:0016747">
    <property type="term" value="F:acyltransferase activity, transferring groups other than amino-acyl groups"/>
    <property type="evidence" value="ECO:0007669"/>
    <property type="project" value="InterPro"/>
</dbReference>
<dbReference type="PROSITE" id="PS51186">
    <property type="entry name" value="GNAT"/>
    <property type="match status" value="1"/>
</dbReference>
<reference evidence="5" key="1">
    <citation type="journal article" date="2010" name="PLoS ONE">
        <title>The complete genome sequence of Cupriavidus metallidurans strain CH34, a master survivalist in harsh and anthropogenic environments.</title>
        <authorList>
            <person name="Janssen P.J."/>
            <person name="Van Houdt R."/>
            <person name="Moors H."/>
            <person name="Monsieurs P."/>
            <person name="Morin N."/>
            <person name="Michaux A."/>
            <person name="Benotmane M.A."/>
            <person name="Leys N."/>
            <person name="Vallaeys T."/>
            <person name="Lapidus A."/>
            <person name="Monchy S."/>
            <person name="Medigue C."/>
            <person name="Taghavi S."/>
            <person name="McCorkle S."/>
            <person name="Dunn J."/>
            <person name="van der Lelie D."/>
            <person name="Mergeay M."/>
        </authorList>
    </citation>
    <scope>NUCLEOTIDE SEQUENCE [LARGE SCALE GENOMIC DNA]</scope>
    <source>
        <strain evidence="5">ATCC 43123 / DSM 2839 / NBRC 102507 / CH34</strain>
    </source>
</reference>
<dbReference type="Gene3D" id="3.40.630.30">
    <property type="match status" value="1"/>
</dbReference>
<dbReference type="InterPro" id="IPR000182">
    <property type="entry name" value="GNAT_dom"/>
</dbReference>
<dbReference type="AlphaFoldDB" id="Q1LMH5"/>
<dbReference type="eggNOG" id="COG1247">
    <property type="taxonomic scope" value="Bacteria"/>
</dbReference>
<keyword evidence="2" id="KW-0012">Acyltransferase</keyword>
<dbReference type="HOGENOM" id="CLU_105788_0_0_4"/>
<evidence type="ECO:0000259" key="3">
    <source>
        <dbReference type="PROSITE" id="PS51186"/>
    </source>
</evidence>
<dbReference type="PANTHER" id="PTHR43072">
    <property type="entry name" value="N-ACETYLTRANSFERASE"/>
    <property type="match status" value="1"/>
</dbReference>
<keyword evidence="5" id="KW-1185">Reference proteome</keyword>
<dbReference type="EMBL" id="CP000352">
    <property type="protein sequence ID" value="ABF08651.1"/>
    <property type="molecule type" value="Genomic_DNA"/>
</dbReference>
<dbReference type="InterPro" id="IPR016181">
    <property type="entry name" value="Acyl_CoA_acyltransferase"/>
</dbReference>
<sequence>MEPSHHPMQATAPTLPTCVTLRNGKQVLIRTIRPQDKGGILTAFHRLSDDSRYTRFMASMHDLPDALLETAVHPTPVRECALVAMAGTEDKGDLIGGARFTIDPHSGSCEFAVTIVDGWHGLGLARHLMEILIATARAAGYHTMIGYVLASNTAMRGLAHRLGFTDTMCPDDATLRVVSLDLTASPAP</sequence>
<organism evidence="4 5">
    <name type="scientific">Cupriavidus metallidurans (strain ATCC 43123 / DSM 2839 / NBRC 102507 / CH34)</name>
    <name type="common">Ralstonia metallidurans</name>
    <dbReference type="NCBI Taxonomy" id="266264"/>
    <lineage>
        <taxon>Bacteria</taxon>
        <taxon>Pseudomonadati</taxon>
        <taxon>Pseudomonadota</taxon>
        <taxon>Betaproteobacteria</taxon>
        <taxon>Burkholderiales</taxon>
        <taxon>Burkholderiaceae</taxon>
        <taxon>Cupriavidus</taxon>
    </lineage>
</organism>
<gene>
    <name evidence="4" type="ordered locus">Rmet_1772</name>
</gene>
<evidence type="ECO:0000256" key="1">
    <source>
        <dbReference type="ARBA" id="ARBA00022679"/>
    </source>
</evidence>
<dbReference type="Pfam" id="PF00583">
    <property type="entry name" value="Acetyltransf_1"/>
    <property type="match status" value="1"/>
</dbReference>
<keyword evidence="1" id="KW-0808">Transferase</keyword>